<gene>
    <name evidence="1" type="ORF">CONCODRAFT_4344</name>
</gene>
<dbReference type="GO" id="GO:0004497">
    <property type="term" value="F:monooxygenase activity"/>
    <property type="evidence" value="ECO:0007669"/>
    <property type="project" value="InterPro"/>
</dbReference>
<name>A0A137PCL6_CONC2</name>
<protein>
    <submittedName>
        <fullName evidence="1">Cytochrome P450</fullName>
    </submittedName>
</protein>
<feature type="non-terminal residue" evidence="1">
    <location>
        <position position="369"/>
    </location>
</feature>
<dbReference type="InterPro" id="IPR036396">
    <property type="entry name" value="Cyt_P450_sf"/>
</dbReference>
<dbReference type="GO" id="GO:0016705">
    <property type="term" value="F:oxidoreductase activity, acting on paired donors, with incorporation or reduction of molecular oxygen"/>
    <property type="evidence" value="ECO:0007669"/>
    <property type="project" value="InterPro"/>
</dbReference>
<dbReference type="AlphaFoldDB" id="A0A137PCL6"/>
<organism evidence="1 2">
    <name type="scientific">Conidiobolus coronatus (strain ATCC 28846 / CBS 209.66 / NRRL 28638)</name>
    <name type="common">Delacroixia coronata</name>
    <dbReference type="NCBI Taxonomy" id="796925"/>
    <lineage>
        <taxon>Eukaryota</taxon>
        <taxon>Fungi</taxon>
        <taxon>Fungi incertae sedis</taxon>
        <taxon>Zoopagomycota</taxon>
        <taxon>Entomophthoromycotina</taxon>
        <taxon>Entomophthoromycetes</taxon>
        <taxon>Entomophthorales</taxon>
        <taxon>Ancylistaceae</taxon>
        <taxon>Conidiobolus</taxon>
    </lineage>
</organism>
<dbReference type="Pfam" id="PF00067">
    <property type="entry name" value="p450"/>
    <property type="match status" value="1"/>
</dbReference>
<dbReference type="PRINTS" id="PR00385">
    <property type="entry name" value="P450"/>
</dbReference>
<dbReference type="GO" id="GO:0020037">
    <property type="term" value="F:heme binding"/>
    <property type="evidence" value="ECO:0007669"/>
    <property type="project" value="InterPro"/>
</dbReference>
<sequence length="369" mass="43471">MLDYSSSMNLAFSLLLVLLIVYNIYRFYYWIIYPYYLGPYKNVPRVQNGLVHYMKLYYHRLLGSPNYYLQLSNDHGPVVHLVKNWVLVNDPILKKLWSNYQFPKSYSYRVFNIYGPNIFSSFDKDFHNFRKKMILPSFTKKNLKYNKDIYTIGSQNLVDMFKDKISQGQSNIFDLYHYFECSALDVITTLSIGHSLNTVRDETMSKEFFKVWTHTQYVLFLKGLIPSISTINVPTVERYKYLIEQSVKYRQSENIQFDDTLQSLMDGQDPQTGENLTLTEIIEEFFIILYAGLDTTSNTMTWTLYEILKNPKLYNLIKQEILNNFPDLTKPINLSDCEAKLVHLEAAIWESLRMHSVVETFARRVPEGG</sequence>
<dbReference type="SUPFAM" id="SSF48264">
    <property type="entry name" value="Cytochrome P450"/>
    <property type="match status" value="1"/>
</dbReference>
<dbReference type="InterPro" id="IPR050121">
    <property type="entry name" value="Cytochrome_P450_monoxygenase"/>
</dbReference>
<dbReference type="EMBL" id="KQ964447">
    <property type="protein sequence ID" value="KXN72744.1"/>
    <property type="molecule type" value="Genomic_DNA"/>
</dbReference>
<reference evidence="1 2" key="1">
    <citation type="journal article" date="2015" name="Genome Biol. Evol.">
        <title>Phylogenomic analyses indicate that early fungi evolved digesting cell walls of algal ancestors of land plants.</title>
        <authorList>
            <person name="Chang Y."/>
            <person name="Wang S."/>
            <person name="Sekimoto S."/>
            <person name="Aerts A.L."/>
            <person name="Choi C."/>
            <person name="Clum A."/>
            <person name="LaButti K.M."/>
            <person name="Lindquist E.A."/>
            <person name="Yee Ngan C."/>
            <person name="Ohm R.A."/>
            <person name="Salamov A.A."/>
            <person name="Grigoriev I.V."/>
            <person name="Spatafora J.W."/>
            <person name="Berbee M.L."/>
        </authorList>
    </citation>
    <scope>NUCLEOTIDE SEQUENCE [LARGE SCALE GENOMIC DNA]</scope>
    <source>
        <strain evidence="1 2">NRRL 28638</strain>
    </source>
</reference>
<dbReference type="OrthoDB" id="6692864at2759"/>
<dbReference type="STRING" id="796925.A0A137PCL6"/>
<dbReference type="Proteomes" id="UP000070444">
    <property type="component" value="Unassembled WGS sequence"/>
</dbReference>
<dbReference type="Gene3D" id="1.10.630.10">
    <property type="entry name" value="Cytochrome P450"/>
    <property type="match status" value="1"/>
</dbReference>
<evidence type="ECO:0000313" key="2">
    <source>
        <dbReference type="Proteomes" id="UP000070444"/>
    </source>
</evidence>
<proteinExistence type="predicted"/>
<keyword evidence="2" id="KW-1185">Reference proteome</keyword>
<dbReference type="InterPro" id="IPR001128">
    <property type="entry name" value="Cyt_P450"/>
</dbReference>
<evidence type="ECO:0000313" key="1">
    <source>
        <dbReference type="EMBL" id="KXN72744.1"/>
    </source>
</evidence>
<dbReference type="PANTHER" id="PTHR24305">
    <property type="entry name" value="CYTOCHROME P450"/>
    <property type="match status" value="1"/>
</dbReference>
<dbReference type="PANTHER" id="PTHR24305:SF218">
    <property type="entry name" value="P450, PUTATIVE (EUROFUNG)-RELATED"/>
    <property type="match status" value="1"/>
</dbReference>
<accession>A0A137PCL6</accession>
<dbReference type="GO" id="GO:0005506">
    <property type="term" value="F:iron ion binding"/>
    <property type="evidence" value="ECO:0007669"/>
    <property type="project" value="InterPro"/>
</dbReference>